<evidence type="ECO:0000259" key="2">
    <source>
        <dbReference type="PROSITE" id="PS51352"/>
    </source>
</evidence>
<organism evidence="3 4">
    <name type="scientific">Cudoniella acicularis</name>
    <dbReference type="NCBI Taxonomy" id="354080"/>
    <lineage>
        <taxon>Eukaryota</taxon>
        <taxon>Fungi</taxon>
        <taxon>Dikarya</taxon>
        <taxon>Ascomycota</taxon>
        <taxon>Pezizomycotina</taxon>
        <taxon>Leotiomycetes</taxon>
        <taxon>Helotiales</taxon>
        <taxon>Tricladiaceae</taxon>
        <taxon>Cudoniella</taxon>
    </lineage>
</organism>
<dbReference type="InterPro" id="IPR032801">
    <property type="entry name" value="PXL2A/B/C"/>
</dbReference>
<comment type="caution">
    <text evidence="3">The sequence shown here is derived from an EMBL/GenBank/DDBJ whole genome shotgun (WGS) entry which is preliminary data.</text>
</comment>
<evidence type="ECO:0000313" key="3">
    <source>
        <dbReference type="EMBL" id="KAF4628318.1"/>
    </source>
</evidence>
<accession>A0A8H4VZA0</accession>
<dbReference type="PROSITE" id="PS51352">
    <property type="entry name" value="THIOREDOXIN_2"/>
    <property type="match status" value="1"/>
</dbReference>
<dbReference type="OrthoDB" id="40334at2759"/>
<gene>
    <name evidence="3" type="ORF">G7Y89_g9835</name>
</gene>
<protein>
    <recommendedName>
        <fullName evidence="2">Thioredoxin domain-containing protein</fullName>
    </recommendedName>
</protein>
<feature type="domain" description="Thioredoxin" evidence="2">
    <location>
        <begin position="22"/>
        <end position="191"/>
    </location>
</feature>
<proteinExistence type="predicted"/>
<dbReference type="Gene3D" id="3.40.30.10">
    <property type="entry name" value="Glutaredoxin"/>
    <property type="match status" value="1"/>
</dbReference>
<keyword evidence="4" id="KW-1185">Reference proteome</keyword>
<feature type="compositionally biased region" description="Polar residues" evidence="1">
    <location>
        <begin position="1"/>
        <end position="11"/>
    </location>
</feature>
<sequence length="193" mass="21495">MTFQQEISSWKTPEAKTTYPVPEVGERAPTSSKLPTPHANGKPTVITFLRHCGCPFAEKTFLQLRKLAGKHPEVNFVAVSHSDEEATEKWVISVGGQWDTELVVDAERETYAQWGLGISNAWHVLSPWSLWSVYKLGKEENIWNKPTESGNRWQTSGSFAVDERGVVRWVKVASAAADVPDFTEALKALGVEV</sequence>
<dbReference type="PANTHER" id="PTHR42336:SF1">
    <property type="entry name" value="ALKYL HYDROPEROXIDE REDUCTASE SUBUNIT C_ THIOL SPECIFIC ANTIOXIDANT DOMAIN-CONTAINING PROTEIN"/>
    <property type="match status" value="1"/>
</dbReference>
<dbReference type="Pfam" id="PF13911">
    <property type="entry name" value="AhpC-TSA_2"/>
    <property type="match status" value="1"/>
</dbReference>
<reference evidence="3 4" key="1">
    <citation type="submission" date="2020-03" db="EMBL/GenBank/DDBJ databases">
        <title>Draft Genome Sequence of Cudoniella acicularis.</title>
        <authorList>
            <person name="Buettner E."/>
            <person name="Kellner H."/>
        </authorList>
    </citation>
    <scope>NUCLEOTIDE SEQUENCE [LARGE SCALE GENOMIC DNA]</scope>
    <source>
        <strain evidence="3 4">DSM 108380</strain>
    </source>
</reference>
<evidence type="ECO:0000313" key="4">
    <source>
        <dbReference type="Proteomes" id="UP000566819"/>
    </source>
</evidence>
<evidence type="ECO:0000256" key="1">
    <source>
        <dbReference type="SAM" id="MobiDB-lite"/>
    </source>
</evidence>
<dbReference type="PANTHER" id="PTHR42336">
    <property type="entry name" value="THIOREDOXIN DOMAIN-CONTAINING PROTEIN-RELATED"/>
    <property type="match status" value="1"/>
</dbReference>
<dbReference type="AlphaFoldDB" id="A0A8H4VZA0"/>
<feature type="region of interest" description="Disordered" evidence="1">
    <location>
        <begin position="1"/>
        <end position="39"/>
    </location>
</feature>
<dbReference type="InterPro" id="IPR036249">
    <property type="entry name" value="Thioredoxin-like_sf"/>
</dbReference>
<dbReference type="InterPro" id="IPR013766">
    <property type="entry name" value="Thioredoxin_domain"/>
</dbReference>
<name>A0A8H4VZA0_9HELO</name>
<dbReference type="EMBL" id="JAAMPI010000829">
    <property type="protein sequence ID" value="KAF4628318.1"/>
    <property type="molecule type" value="Genomic_DNA"/>
</dbReference>
<dbReference type="Proteomes" id="UP000566819">
    <property type="component" value="Unassembled WGS sequence"/>
</dbReference>
<dbReference type="SUPFAM" id="SSF52833">
    <property type="entry name" value="Thioredoxin-like"/>
    <property type="match status" value="1"/>
</dbReference>